<evidence type="ECO:0000313" key="7">
    <source>
        <dbReference type="Proteomes" id="UP000001596"/>
    </source>
</evidence>
<feature type="transmembrane region" description="Helical" evidence="5">
    <location>
        <begin position="134"/>
        <end position="154"/>
    </location>
</feature>
<feature type="transmembrane region" description="Helical" evidence="5">
    <location>
        <begin position="160"/>
        <end position="183"/>
    </location>
</feature>
<dbReference type="KEGG" id="avi:Avi_5986"/>
<dbReference type="GO" id="GO:0005886">
    <property type="term" value="C:plasma membrane"/>
    <property type="evidence" value="ECO:0007669"/>
    <property type="project" value="UniProtKB-UniRule"/>
</dbReference>
<proteinExistence type="inferred from homology"/>
<keyword evidence="7" id="KW-1185">Reference proteome</keyword>
<dbReference type="AlphaFoldDB" id="B9K2B2"/>
<dbReference type="STRING" id="311402.Avi_5986"/>
<dbReference type="eggNOG" id="ENOG5032I3B">
    <property type="taxonomic scope" value="Bacteria"/>
</dbReference>
<dbReference type="HAMAP" id="MF_01361">
    <property type="entry name" value="UPF0391"/>
    <property type="match status" value="1"/>
</dbReference>
<protein>
    <recommendedName>
        <fullName evidence="5">UPF0391 membrane protein Avi_5986</fullName>
    </recommendedName>
</protein>
<keyword evidence="1 5" id="KW-1003">Cell membrane</keyword>
<gene>
    <name evidence="6" type="ordered locus">Avi_5986</name>
</gene>
<evidence type="ECO:0000256" key="5">
    <source>
        <dbReference type="HAMAP-Rule" id="MF_01361"/>
    </source>
</evidence>
<organism evidence="6 7">
    <name type="scientific">Allorhizobium ampelinum (strain ATCC BAA-846 / DSM 112012 / S4)</name>
    <name type="common">Agrobacterium vitis (strain S4)</name>
    <dbReference type="NCBI Taxonomy" id="311402"/>
    <lineage>
        <taxon>Bacteria</taxon>
        <taxon>Pseudomonadati</taxon>
        <taxon>Pseudomonadota</taxon>
        <taxon>Alphaproteobacteria</taxon>
        <taxon>Hyphomicrobiales</taxon>
        <taxon>Rhizobiaceae</taxon>
        <taxon>Rhizobium/Agrobacterium group</taxon>
        <taxon>Allorhizobium</taxon>
        <taxon>Allorhizobium ampelinum</taxon>
    </lineage>
</organism>
<evidence type="ECO:0000256" key="1">
    <source>
        <dbReference type="ARBA" id="ARBA00022475"/>
    </source>
</evidence>
<evidence type="ECO:0000256" key="3">
    <source>
        <dbReference type="ARBA" id="ARBA00022989"/>
    </source>
</evidence>
<comment type="similarity">
    <text evidence="5">Belongs to the UPF0391 family.</text>
</comment>
<dbReference type="HOGENOM" id="CLU_1465294_0_0_5"/>
<keyword evidence="4 5" id="KW-0472">Membrane</keyword>
<evidence type="ECO:0000313" key="6">
    <source>
        <dbReference type="EMBL" id="ACM39010.1"/>
    </source>
</evidence>
<reference evidence="6 7" key="1">
    <citation type="journal article" date="2009" name="J. Bacteriol.">
        <title>Genome sequences of three Agrobacterium biovars help elucidate the evolution of multichromosome genomes in bacteria.</title>
        <authorList>
            <person name="Slater S.C."/>
            <person name="Goldman B.S."/>
            <person name="Goodner B."/>
            <person name="Setubal J.C."/>
            <person name="Farrand S.K."/>
            <person name="Nester E.W."/>
            <person name="Burr T.J."/>
            <person name="Banta L."/>
            <person name="Dickerman A.W."/>
            <person name="Paulsen I."/>
            <person name="Otten L."/>
            <person name="Suen G."/>
            <person name="Welch R."/>
            <person name="Almeida N.F."/>
            <person name="Arnold F."/>
            <person name="Burton O.T."/>
            <person name="Du Z."/>
            <person name="Ewing A."/>
            <person name="Godsy E."/>
            <person name="Heisel S."/>
            <person name="Houmiel K.L."/>
            <person name="Jhaveri J."/>
            <person name="Lu J."/>
            <person name="Miller N.M."/>
            <person name="Norton S."/>
            <person name="Chen Q."/>
            <person name="Phoolcharoen W."/>
            <person name="Ohlin V."/>
            <person name="Ondrusek D."/>
            <person name="Pride N."/>
            <person name="Stricklin S.L."/>
            <person name="Sun J."/>
            <person name="Wheeler C."/>
            <person name="Wilson L."/>
            <person name="Zhu H."/>
            <person name="Wood D.W."/>
        </authorList>
    </citation>
    <scope>NUCLEOTIDE SEQUENCE [LARGE SCALE GENOMIC DNA]</scope>
    <source>
        <strain evidence="7">S4 / ATCC BAA-846</strain>
    </source>
</reference>
<evidence type="ECO:0000256" key="4">
    <source>
        <dbReference type="ARBA" id="ARBA00023136"/>
    </source>
</evidence>
<dbReference type="Pfam" id="PF07043">
    <property type="entry name" value="DUF1328"/>
    <property type="match status" value="1"/>
</dbReference>
<evidence type="ECO:0000256" key="2">
    <source>
        <dbReference type="ARBA" id="ARBA00022692"/>
    </source>
</evidence>
<name>B9K2B2_ALLAM</name>
<comment type="caution">
    <text evidence="5">Lacks conserved residue(s) required for the propagation of feature annotation.</text>
</comment>
<accession>B9K2B2</accession>
<dbReference type="EMBL" id="CP000634">
    <property type="protein sequence ID" value="ACM39010.1"/>
    <property type="molecule type" value="Genomic_DNA"/>
</dbReference>
<dbReference type="Proteomes" id="UP000001596">
    <property type="component" value="Chromosome 2"/>
</dbReference>
<dbReference type="InterPro" id="IPR009760">
    <property type="entry name" value="DUF1328"/>
</dbReference>
<keyword evidence="3 5" id="KW-1133">Transmembrane helix</keyword>
<keyword evidence="2 5" id="KW-0812">Transmembrane</keyword>
<sequence>MSRAWRGSAFNCLSILKLSYVFKYNLAKDAFSLSLPQSLPGKSGFRFSRSGKLTQKIRDAAWFRMKRAVSRACQGKSGSRFSRSTGMEHGGLLPAKTMENCPCRVSLIANDGTFSVACRSPADNSFKEPVMLHWILIFLLIAAVASLLGFRGVAGASAGIAKILIFIVLVIFIIALVSGIVIVA</sequence>